<dbReference type="PIRSF" id="PIRSF006603">
    <property type="entry name" value="DinF"/>
    <property type="match status" value="1"/>
</dbReference>
<evidence type="ECO:0000256" key="3">
    <source>
        <dbReference type="ARBA" id="ARBA00022449"/>
    </source>
</evidence>
<evidence type="ECO:0000256" key="6">
    <source>
        <dbReference type="ARBA" id="ARBA00022989"/>
    </source>
</evidence>
<dbReference type="NCBIfam" id="TIGR00797">
    <property type="entry name" value="matE"/>
    <property type="match status" value="1"/>
</dbReference>
<feature type="transmembrane region" description="Helical" evidence="10">
    <location>
        <begin position="430"/>
        <end position="450"/>
    </location>
</feature>
<evidence type="ECO:0000256" key="1">
    <source>
        <dbReference type="ARBA" id="ARBA00004651"/>
    </source>
</evidence>
<gene>
    <name evidence="11" type="ORF">SAMN04488522_101734</name>
</gene>
<comment type="subcellular location">
    <subcellularLocation>
        <location evidence="1">Cell membrane</location>
        <topology evidence="1">Multi-pass membrane protein</topology>
    </subcellularLocation>
</comment>
<evidence type="ECO:0000313" key="12">
    <source>
        <dbReference type="Proteomes" id="UP000184287"/>
    </source>
</evidence>
<feature type="transmembrane region" description="Helical" evidence="10">
    <location>
        <begin position="67"/>
        <end position="85"/>
    </location>
</feature>
<dbReference type="InterPro" id="IPR050222">
    <property type="entry name" value="MATE_MdtK"/>
</dbReference>
<dbReference type="InterPro" id="IPR048279">
    <property type="entry name" value="MdtK-like"/>
</dbReference>
<feature type="transmembrane region" description="Helical" evidence="10">
    <location>
        <begin position="289"/>
        <end position="309"/>
    </location>
</feature>
<sequence>MELLTFATMLSRLYSKYKPYYSDNLRLAMPIVVSQLGHTLVHLADSVIVGHFAGTIQLAAVSLVNSLFMLILVIGMGISYGLTPLMAQENGRKNYEECGKLLSNSLIINIITSILLYGFVHLGTLLVIDHIGQSPEVVAYAKPYLGYLAISIIPLMIFQTFKQFAEGLGFTKQAMFVSIWGNLLNIILGIIFVKGMFGIAPMGVKGVGLSTLIDRCLMAIVMSIYVMRSKYFKAYIKSFKLTFFDKVRALKIVKIGAPVALQYSFEISAFSGAAILIGTIGAVEQAAHQVAINLASVTYMMASGIASAATIKTGNNFGKRNFNDLRQSAIASYHVIILFMSLTAILFIVANNLLPYIYTEDMAVINIAAQLLIIAGFFQLFDGTQVVGLGVLRGIGDVNIPTIITFVAYWIIGIPLGYLLGIKLNMGVNGIWYGLTFGLLTASILLFLRFQNKTRLLISKTAV</sequence>
<dbReference type="STRING" id="288992.SAMN04488522_101734"/>
<evidence type="ECO:0000256" key="10">
    <source>
        <dbReference type="SAM" id="Phobius"/>
    </source>
</evidence>
<keyword evidence="6 10" id="KW-1133">Transmembrane helix</keyword>
<feature type="transmembrane region" description="Helical" evidence="10">
    <location>
        <begin position="330"/>
        <end position="350"/>
    </location>
</feature>
<evidence type="ECO:0000256" key="5">
    <source>
        <dbReference type="ARBA" id="ARBA00022692"/>
    </source>
</evidence>
<evidence type="ECO:0000313" key="11">
    <source>
        <dbReference type="EMBL" id="SHE62354.1"/>
    </source>
</evidence>
<dbReference type="Proteomes" id="UP000184287">
    <property type="component" value="Unassembled WGS sequence"/>
</dbReference>
<feature type="transmembrane region" description="Helical" evidence="10">
    <location>
        <begin position="179"/>
        <end position="200"/>
    </location>
</feature>
<dbReference type="InterPro" id="IPR002528">
    <property type="entry name" value="MATE_fam"/>
</dbReference>
<feature type="transmembrane region" description="Helical" evidence="10">
    <location>
        <begin position="106"/>
        <end position="128"/>
    </location>
</feature>
<keyword evidence="4" id="KW-1003">Cell membrane</keyword>
<keyword evidence="3" id="KW-0050">Antiport</keyword>
<feature type="transmembrane region" description="Helical" evidence="10">
    <location>
        <begin position="263"/>
        <end position="283"/>
    </location>
</feature>
<accession>A0A1M4V060</accession>
<reference evidence="12" key="1">
    <citation type="submission" date="2016-11" db="EMBL/GenBank/DDBJ databases">
        <authorList>
            <person name="Varghese N."/>
            <person name="Submissions S."/>
        </authorList>
    </citation>
    <scope>NUCLEOTIDE SEQUENCE [LARGE SCALE GENOMIC DNA]</scope>
    <source>
        <strain evidence="12">DSM 16990</strain>
    </source>
</reference>
<dbReference type="CDD" id="cd13131">
    <property type="entry name" value="MATE_NorM_like"/>
    <property type="match status" value="1"/>
</dbReference>
<evidence type="ECO:0000256" key="7">
    <source>
        <dbReference type="ARBA" id="ARBA00023065"/>
    </source>
</evidence>
<dbReference type="EMBL" id="FQUQ01000001">
    <property type="protein sequence ID" value="SHE62354.1"/>
    <property type="molecule type" value="Genomic_DNA"/>
</dbReference>
<keyword evidence="12" id="KW-1185">Reference proteome</keyword>
<dbReference type="AlphaFoldDB" id="A0A1M4V060"/>
<feature type="transmembrane region" description="Helical" evidence="10">
    <location>
        <begin position="402"/>
        <end position="424"/>
    </location>
</feature>
<feature type="transmembrane region" description="Helical" evidence="10">
    <location>
        <begin position="206"/>
        <end position="227"/>
    </location>
</feature>
<dbReference type="GO" id="GO:0005886">
    <property type="term" value="C:plasma membrane"/>
    <property type="evidence" value="ECO:0007669"/>
    <property type="project" value="UniProtKB-SubCell"/>
</dbReference>
<keyword evidence="5 10" id="KW-0812">Transmembrane</keyword>
<dbReference type="PANTHER" id="PTHR43298">
    <property type="entry name" value="MULTIDRUG RESISTANCE PROTEIN NORM-RELATED"/>
    <property type="match status" value="1"/>
</dbReference>
<proteinExistence type="predicted"/>
<keyword evidence="7" id="KW-0406">Ion transport</keyword>
<name>A0A1M4V060_9SPHI</name>
<feature type="transmembrane region" description="Helical" evidence="10">
    <location>
        <begin position="140"/>
        <end position="158"/>
    </location>
</feature>
<organism evidence="11 12">
    <name type="scientific">Pedobacter caeni</name>
    <dbReference type="NCBI Taxonomy" id="288992"/>
    <lineage>
        <taxon>Bacteria</taxon>
        <taxon>Pseudomonadati</taxon>
        <taxon>Bacteroidota</taxon>
        <taxon>Sphingobacteriia</taxon>
        <taxon>Sphingobacteriales</taxon>
        <taxon>Sphingobacteriaceae</taxon>
        <taxon>Pedobacter</taxon>
    </lineage>
</organism>
<evidence type="ECO:0000256" key="4">
    <source>
        <dbReference type="ARBA" id="ARBA00022475"/>
    </source>
</evidence>
<protein>
    <recommendedName>
        <fullName evidence="9">Multidrug-efflux transporter</fullName>
    </recommendedName>
</protein>
<evidence type="ECO:0000256" key="9">
    <source>
        <dbReference type="ARBA" id="ARBA00031636"/>
    </source>
</evidence>
<dbReference type="GO" id="GO:0006811">
    <property type="term" value="P:monoatomic ion transport"/>
    <property type="evidence" value="ECO:0007669"/>
    <property type="project" value="UniProtKB-KW"/>
</dbReference>
<evidence type="ECO:0000256" key="8">
    <source>
        <dbReference type="ARBA" id="ARBA00023136"/>
    </source>
</evidence>
<keyword evidence="8 10" id="KW-0472">Membrane</keyword>
<dbReference type="Pfam" id="PF01554">
    <property type="entry name" value="MatE"/>
    <property type="match status" value="2"/>
</dbReference>
<evidence type="ECO:0000256" key="2">
    <source>
        <dbReference type="ARBA" id="ARBA00022448"/>
    </source>
</evidence>
<dbReference type="PANTHER" id="PTHR43298:SF2">
    <property type="entry name" value="FMN_FAD EXPORTER YEEO-RELATED"/>
    <property type="match status" value="1"/>
</dbReference>
<dbReference type="GO" id="GO:0042910">
    <property type="term" value="F:xenobiotic transmembrane transporter activity"/>
    <property type="evidence" value="ECO:0007669"/>
    <property type="project" value="InterPro"/>
</dbReference>
<feature type="transmembrane region" description="Helical" evidence="10">
    <location>
        <begin position="362"/>
        <end position="381"/>
    </location>
</feature>
<dbReference type="GO" id="GO:0015297">
    <property type="term" value="F:antiporter activity"/>
    <property type="evidence" value="ECO:0007669"/>
    <property type="project" value="UniProtKB-KW"/>
</dbReference>
<keyword evidence="2" id="KW-0813">Transport</keyword>